<name>A0A1H7RYM3_9BACT</name>
<dbReference type="RefSeq" id="WP_089910600.1">
    <property type="nucleotide sequence ID" value="NZ_FOBB01000002.1"/>
</dbReference>
<dbReference type="STRING" id="573321.SAMN04488505_102758"/>
<evidence type="ECO:0000313" key="2">
    <source>
        <dbReference type="Proteomes" id="UP000198984"/>
    </source>
</evidence>
<protein>
    <submittedName>
        <fullName evidence="1">Uncharacterized protein</fullName>
    </submittedName>
</protein>
<reference evidence="1 2" key="1">
    <citation type="submission" date="2016-10" db="EMBL/GenBank/DDBJ databases">
        <authorList>
            <person name="de Groot N.N."/>
        </authorList>
    </citation>
    <scope>NUCLEOTIDE SEQUENCE [LARGE SCALE GENOMIC DNA]</scope>
    <source>
        <strain evidence="1 2">DSM 21039</strain>
    </source>
</reference>
<dbReference type="Proteomes" id="UP000198984">
    <property type="component" value="Unassembled WGS sequence"/>
</dbReference>
<dbReference type="OrthoDB" id="623975at2"/>
<sequence length="397" mass="44981">MLSENDKDYVIEVLTSRLILEERPRTALVLFFMNTTFAEDLVQGKAREIAMDAVRLCINDGWDHTPTWMERLLEIYQLTIVDAKIAEIWERSRRQPPPAADPLDQTVLNNSTPFVNRKTLRSHLHRLSTAGANLQPILVVNGDTQCGKSYSTNYIEHFSNIKSIITYRLSLDPELGLSMGPREVAMDLVYQMGRSLTSMPAPETNLNLYARQLAGWVLNEASQTPSQHWFVLDNFRGDMLLPATRNFLVALSDRITTGVFAQKCRLILIGFDRAVLTVDPGKVEEERIQPCTANDVEFAVDEIMKRASGYTFNVQHLAAYVCTDLPKAPEKMYELNQRLRVLLRAVNELSVIFAGVPGIDFEAVLLQVLTGLPKDRAERMNELEQRLDALKDSLNEI</sequence>
<keyword evidence="2" id="KW-1185">Reference proteome</keyword>
<dbReference type="AlphaFoldDB" id="A0A1H7RYM3"/>
<evidence type="ECO:0000313" key="1">
    <source>
        <dbReference type="EMBL" id="SEL64754.1"/>
    </source>
</evidence>
<gene>
    <name evidence="1" type="ORF">SAMN04488505_102758</name>
</gene>
<dbReference type="EMBL" id="FOBB01000002">
    <property type="protein sequence ID" value="SEL64754.1"/>
    <property type="molecule type" value="Genomic_DNA"/>
</dbReference>
<proteinExistence type="predicted"/>
<accession>A0A1H7RYM3</accession>
<organism evidence="1 2">
    <name type="scientific">Chitinophaga rupis</name>
    <dbReference type="NCBI Taxonomy" id="573321"/>
    <lineage>
        <taxon>Bacteria</taxon>
        <taxon>Pseudomonadati</taxon>
        <taxon>Bacteroidota</taxon>
        <taxon>Chitinophagia</taxon>
        <taxon>Chitinophagales</taxon>
        <taxon>Chitinophagaceae</taxon>
        <taxon>Chitinophaga</taxon>
    </lineage>
</organism>